<dbReference type="GO" id="GO:0005739">
    <property type="term" value="C:mitochondrion"/>
    <property type="evidence" value="ECO:0007669"/>
    <property type="project" value="UniProtKB-SubCell"/>
</dbReference>
<evidence type="ECO:0000256" key="3">
    <source>
        <dbReference type="ARBA" id="ARBA00016197"/>
    </source>
</evidence>
<dbReference type="InterPro" id="IPR051035">
    <property type="entry name" value="Mito_inheritance_9"/>
</dbReference>
<dbReference type="SUPFAM" id="SSF56112">
    <property type="entry name" value="Protein kinase-like (PK-like)"/>
    <property type="match status" value="1"/>
</dbReference>
<dbReference type="InterPro" id="IPR002575">
    <property type="entry name" value="Aminoglycoside_PTrfase"/>
</dbReference>
<evidence type="ECO:0000256" key="2">
    <source>
        <dbReference type="ARBA" id="ARBA00005543"/>
    </source>
</evidence>
<dbReference type="OrthoDB" id="2831558at2759"/>
<evidence type="ECO:0000256" key="6">
    <source>
        <dbReference type="ARBA" id="ARBA00031849"/>
    </source>
</evidence>
<dbReference type="Proteomes" id="UP000509510">
    <property type="component" value="Chromosome III"/>
</dbReference>
<evidence type="ECO:0000313" key="8">
    <source>
        <dbReference type="EMBL" id="QKX57880.1"/>
    </source>
</evidence>
<evidence type="ECO:0000313" key="9">
    <source>
        <dbReference type="Proteomes" id="UP000509510"/>
    </source>
</evidence>
<dbReference type="Gene3D" id="3.90.1200.10">
    <property type="match status" value="1"/>
</dbReference>
<comment type="similarity">
    <text evidence="2">Belongs to the AIM9 family.</text>
</comment>
<dbReference type="PANTHER" id="PTHR36091">
    <property type="entry name" value="ALTERED INHERITANCE OF MITOCHONDRIA PROTEIN 9, MITOCHONDRIAL"/>
    <property type="match status" value="1"/>
</dbReference>
<proteinExistence type="inferred from homology"/>
<dbReference type="PANTHER" id="PTHR36091:SF1">
    <property type="entry name" value="ALTERED INHERITANCE OF MITOCHONDRIA PROTEIN 9, MITOCHONDRIAL"/>
    <property type="match status" value="1"/>
</dbReference>
<name>A0A7H8QV44_TALRU</name>
<dbReference type="KEGG" id="trg:TRUGW13939_05000"/>
<evidence type="ECO:0000256" key="5">
    <source>
        <dbReference type="ARBA" id="ARBA00023128"/>
    </source>
</evidence>
<protein>
    <recommendedName>
        <fullName evidence="3">Altered inheritance of mitochondria protein 9, mitochondrial</fullName>
    </recommendedName>
    <alternativeName>
        <fullName evidence="6">Found in mitochondrial proteome protein 29</fullName>
    </alternativeName>
</protein>
<keyword evidence="5" id="KW-0496">Mitochondrion</keyword>
<dbReference type="AlphaFoldDB" id="A0A7H8QV44"/>
<evidence type="ECO:0000256" key="4">
    <source>
        <dbReference type="ARBA" id="ARBA00022946"/>
    </source>
</evidence>
<gene>
    <name evidence="8" type="ORF">TRUGW13939_05000</name>
</gene>
<feature type="domain" description="Aminoglycoside phosphotransferase" evidence="7">
    <location>
        <begin position="58"/>
        <end position="334"/>
    </location>
</feature>
<dbReference type="Pfam" id="PF01636">
    <property type="entry name" value="APH"/>
    <property type="match status" value="1"/>
</dbReference>
<organism evidence="8 9">
    <name type="scientific">Talaromyces rugulosus</name>
    <name type="common">Penicillium rugulosum</name>
    <dbReference type="NCBI Taxonomy" id="121627"/>
    <lineage>
        <taxon>Eukaryota</taxon>
        <taxon>Fungi</taxon>
        <taxon>Dikarya</taxon>
        <taxon>Ascomycota</taxon>
        <taxon>Pezizomycotina</taxon>
        <taxon>Eurotiomycetes</taxon>
        <taxon>Eurotiomycetidae</taxon>
        <taxon>Eurotiales</taxon>
        <taxon>Trichocomaceae</taxon>
        <taxon>Talaromyces</taxon>
        <taxon>Talaromyces sect. Islandici</taxon>
    </lineage>
</organism>
<evidence type="ECO:0000256" key="1">
    <source>
        <dbReference type="ARBA" id="ARBA00004173"/>
    </source>
</evidence>
<keyword evidence="4" id="KW-0809">Transit peptide</keyword>
<dbReference type="EMBL" id="CP055900">
    <property type="protein sequence ID" value="QKX57880.1"/>
    <property type="molecule type" value="Genomic_DNA"/>
</dbReference>
<accession>A0A7H8QV44</accession>
<evidence type="ECO:0000259" key="7">
    <source>
        <dbReference type="Pfam" id="PF01636"/>
    </source>
</evidence>
<dbReference type="RefSeq" id="XP_035344058.1">
    <property type="nucleotide sequence ID" value="XM_035488165.1"/>
</dbReference>
<keyword evidence="9" id="KW-1185">Reference proteome</keyword>
<reference evidence="9" key="1">
    <citation type="submission" date="2020-06" db="EMBL/GenBank/DDBJ databases">
        <title>A chromosome-scale genome assembly of Talaromyces rugulosus W13939.</title>
        <authorList>
            <person name="Wang B."/>
            <person name="Guo L."/>
            <person name="Ye K."/>
            <person name="Wang L."/>
        </authorList>
    </citation>
    <scope>NUCLEOTIDE SEQUENCE [LARGE SCALE GENOMIC DNA]</scope>
    <source>
        <strain evidence="9">W13939</strain>
    </source>
</reference>
<dbReference type="InterPro" id="IPR011009">
    <property type="entry name" value="Kinase-like_dom_sf"/>
</dbReference>
<dbReference type="GeneID" id="55992498"/>
<comment type="subcellular location">
    <subcellularLocation>
        <location evidence="1">Mitochondrion</location>
    </subcellularLocation>
</comment>
<sequence>MQDEGISEEDLYRYTRYRWIFNEQNELSKRYLKFNLRRLIDIAVSVSDGARSCTKVLKCSEGLHNKAFILTMDNGTEVFAKLPNPNAGPAQYTTASEVATYDLLRDVFRIPVPRILAWSSDAASNPVEAEYIIAEKSPGVRLGSIWNKWPRETKLKLIRQVADIENTLTNIKFPKHGSVYFKEDLRSLTGDAEDLNIDSTNLRRFSIGPLTTAELWTNTRKDMDLDRGPWRDPSEYTQALGRNEMAWIKSRASSRMNYHRSMQEHESTEDGLALLSQYMDVASDLVPPSDDESAASNVLWHPDLHLDNVFVDPDTHEITCIVDWQSACVAPLFYQSGVPRMFRHPGPVQEGWVVPVRPENYDSLSEDEQKKVDNDLESEIMHKYYESQVYKRAPRHWAVLEQKIIPIIRKPVWLVSGVWENRNLFFLRQSLMSLATHWEDIFPNSKIPCPINFTDKEVEIHANEEENMDSVGKILTMFRDGGVLPVDGMVERKDYEIARENSSKFKEIFIGLAKDQAEREFFTKLWPYQEPEK</sequence>